<evidence type="ECO:0000313" key="9">
    <source>
        <dbReference type="Proteomes" id="UP001349994"/>
    </source>
</evidence>
<proteinExistence type="inferred from homology"/>
<dbReference type="InterPro" id="IPR052049">
    <property type="entry name" value="Electron_transfer_protein"/>
</dbReference>
<dbReference type="Pfam" id="PF03916">
    <property type="entry name" value="NrfD"/>
    <property type="match status" value="1"/>
</dbReference>
<accession>A0ABU6IFA0</accession>
<keyword evidence="4 7" id="KW-0812">Transmembrane</keyword>
<comment type="subcellular location">
    <subcellularLocation>
        <location evidence="1">Cell membrane</location>
        <topology evidence="1">Multi-pass membrane protein</topology>
    </subcellularLocation>
</comment>
<evidence type="ECO:0000256" key="2">
    <source>
        <dbReference type="ARBA" id="ARBA00008929"/>
    </source>
</evidence>
<evidence type="ECO:0000256" key="7">
    <source>
        <dbReference type="SAM" id="Phobius"/>
    </source>
</evidence>
<feature type="transmembrane region" description="Helical" evidence="7">
    <location>
        <begin position="248"/>
        <end position="269"/>
    </location>
</feature>
<keyword evidence="6 7" id="KW-0472">Membrane</keyword>
<dbReference type="Proteomes" id="UP001349994">
    <property type="component" value="Unassembled WGS sequence"/>
</dbReference>
<feature type="transmembrane region" description="Helical" evidence="7">
    <location>
        <begin position="135"/>
        <end position="157"/>
    </location>
</feature>
<dbReference type="EMBL" id="JAYMFF010000002">
    <property type="protein sequence ID" value="MEC4175113.1"/>
    <property type="molecule type" value="Genomic_DNA"/>
</dbReference>
<feature type="transmembrane region" description="Helical" evidence="7">
    <location>
        <begin position="98"/>
        <end position="123"/>
    </location>
</feature>
<keyword evidence="5 7" id="KW-1133">Transmembrane helix</keyword>
<comment type="similarity">
    <text evidence="2">Belongs to the NrfD family.</text>
</comment>
<feature type="transmembrane region" description="Helical" evidence="7">
    <location>
        <begin position="281"/>
        <end position="306"/>
    </location>
</feature>
<dbReference type="InterPro" id="IPR005614">
    <property type="entry name" value="NrfD-like"/>
</dbReference>
<evidence type="ECO:0000256" key="3">
    <source>
        <dbReference type="ARBA" id="ARBA00022475"/>
    </source>
</evidence>
<dbReference type="PANTHER" id="PTHR34856:SF2">
    <property type="entry name" value="PROTEIN NRFD"/>
    <property type="match status" value="1"/>
</dbReference>
<feature type="transmembrane region" description="Helical" evidence="7">
    <location>
        <begin position="169"/>
        <end position="195"/>
    </location>
</feature>
<sequence>MFGELIAWYLFFGGMAGGACLAGLLIKACASISWRKAGGAALASSALGQRHALVWRQFHDLVGRPTLIAATLAAAVGSICLLGDMVRPEQAHLLFIRPVFSVLNVGALALALFLVVLIALLAIDLRGIDLSFRVLVALKVLAGALACVIIVYTGIYLNSIWTIVPWSSAFLVPLFLFSSLATGLAVPFLVVGISNVDLKLCSEPLKVLARLDAVCIAGEMISLIAMFIQMGGLDEQSPFALFFSDGLGLPFLLGFIGCGILAPLLLDALSLRARVIGPWHVLVLGFTTMIGGYFLRYCVMGVSVVFRAMTIAAIGV</sequence>
<organism evidence="8 9">
    <name type="scientific">Adlercreutzia wanghongyangiae</name>
    <dbReference type="NCBI Taxonomy" id="3111451"/>
    <lineage>
        <taxon>Bacteria</taxon>
        <taxon>Bacillati</taxon>
        <taxon>Actinomycetota</taxon>
        <taxon>Coriobacteriia</taxon>
        <taxon>Eggerthellales</taxon>
        <taxon>Eggerthellaceae</taxon>
        <taxon>Adlercreutzia</taxon>
    </lineage>
</organism>
<evidence type="ECO:0000256" key="6">
    <source>
        <dbReference type="ARBA" id="ARBA00023136"/>
    </source>
</evidence>
<keyword evidence="3" id="KW-1003">Cell membrane</keyword>
<evidence type="ECO:0000256" key="1">
    <source>
        <dbReference type="ARBA" id="ARBA00004651"/>
    </source>
</evidence>
<keyword evidence="9" id="KW-1185">Reference proteome</keyword>
<evidence type="ECO:0000256" key="5">
    <source>
        <dbReference type="ARBA" id="ARBA00022989"/>
    </source>
</evidence>
<feature type="transmembrane region" description="Helical" evidence="7">
    <location>
        <begin position="207"/>
        <end position="228"/>
    </location>
</feature>
<protein>
    <submittedName>
        <fullName evidence="8">NrfD/PsrC family molybdoenzyme membrane anchor subunit</fullName>
    </submittedName>
</protein>
<reference evidence="8 9" key="1">
    <citation type="submission" date="2024-01" db="EMBL/GenBank/DDBJ databases">
        <title>novel species in genus Adlercreutzia.</title>
        <authorList>
            <person name="Liu X."/>
        </authorList>
    </citation>
    <scope>NUCLEOTIDE SEQUENCE [LARGE SCALE GENOMIC DNA]</scope>
    <source>
        <strain evidence="8 9">R7</strain>
    </source>
</reference>
<evidence type="ECO:0000256" key="4">
    <source>
        <dbReference type="ARBA" id="ARBA00022692"/>
    </source>
</evidence>
<evidence type="ECO:0000313" key="8">
    <source>
        <dbReference type="EMBL" id="MEC4175113.1"/>
    </source>
</evidence>
<dbReference type="RefSeq" id="WP_338208687.1">
    <property type="nucleotide sequence ID" value="NZ_JAYMFF010000002.1"/>
</dbReference>
<gene>
    <name evidence="8" type="primary">nrfD</name>
    <name evidence="8" type="ORF">VIN30_01445</name>
</gene>
<feature type="transmembrane region" description="Helical" evidence="7">
    <location>
        <begin position="66"/>
        <end position="86"/>
    </location>
</feature>
<comment type="caution">
    <text evidence="8">The sequence shown here is derived from an EMBL/GenBank/DDBJ whole genome shotgun (WGS) entry which is preliminary data.</text>
</comment>
<feature type="transmembrane region" description="Helical" evidence="7">
    <location>
        <begin position="6"/>
        <end position="26"/>
    </location>
</feature>
<dbReference type="Gene3D" id="1.20.1630.10">
    <property type="entry name" value="Formate dehydrogenase/DMSO reductase domain"/>
    <property type="match status" value="1"/>
</dbReference>
<name>A0ABU6IFA0_9ACTN</name>
<dbReference type="PANTHER" id="PTHR34856">
    <property type="entry name" value="PROTEIN NRFD"/>
    <property type="match status" value="1"/>
</dbReference>